<geneLocation type="plasmid" evidence="2">
    <name>p49879.1</name>
</geneLocation>
<evidence type="ECO:0000313" key="2">
    <source>
        <dbReference type="EMBL" id="AAX36036.1"/>
    </source>
</evidence>
<reference evidence="2" key="1">
    <citation type="journal article" date="2005" name="Appl. Environ. Microbiol.">
        <title>Isolation, Sequence Analysis, and Comparison of Two Plasmids (28 and 29 Kilobases) from the Biomining Bacterium Leptospirillum ferrooxidans ATCC 49879.</title>
        <authorList>
            <person name="Coram N.J."/>
            <person name="van Zyl L.J."/>
            <person name="Rawlings D.E."/>
        </authorList>
    </citation>
    <scope>NUCLEOTIDE SEQUENCE</scope>
    <source>
        <strain evidence="2">ATCC 49879</strain>
        <plasmid evidence="2">p49879.1</plasmid>
    </source>
</reference>
<name>Q58KG1_9BACT</name>
<dbReference type="AlphaFoldDB" id="Q58KG1"/>
<proteinExistence type="predicted"/>
<evidence type="ECO:0000256" key="1">
    <source>
        <dbReference type="SAM" id="MobiDB-lite"/>
    </source>
</evidence>
<gene>
    <name evidence="2" type="primary">ORF91</name>
</gene>
<feature type="region of interest" description="Disordered" evidence="1">
    <location>
        <begin position="64"/>
        <end position="91"/>
    </location>
</feature>
<accession>Q58KG1</accession>
<dbReference type="EMBL" id="AY941098">
    <property type="protein sequence ID" value="AAX36036.1"/>
    <property type="molecule type" value="Genomic_DNA"/>
</dbReference>
<protein>
    <submittedName>
        <fullName evidence="2">ORF91</fullName>
    </submittedName>
</protein>
<sequence>MKGPFSGAVLALDERHVYVGRRSNGEMIGIPIEHFESLPPVGLYATFSPGDSRTRARWVKEKGLVDDQGTPIPVRPRGGQRDPGEDFGPSR</sequence>
<organism evidence="2">
    <name type="scientific">Leptospirillum ferrooxidans</name>
    <dbReference type="NCBI Taxonomy" id="180"/>
    <lineage>
        <taxon>Bacteria</taxon>
        <taxon>Pseudomonadati</taxon>
        <taxon>Nitrospirota</taxon>
        <taxon>Nitrospiria</taxon>
        <taxon>Nitrospirales</taxon>
        <taxon>Nitrospiraceae</taxon>
        <taxon>Leptospirillum</taxon>
    </lineage>
</organism>
<keyword evidence="2" id="KW-0614">Plasmid</keyword>